<dbReference type="RefSeq" id="WP_079703204.1">
    <property type="nucleotide sequence ID" value="NZ_FUYR01000002.1"/>
</dbReference>
<dbReference type="GO" id="GO:0003677">
    <property type="term" value="F:DNA binding"/>
    <property type="evidence" value="ECO:0007669"/>
    <property type="project" value="InterPro"/>
</dbReference>
<dbReference type="CDD" id="cd00093">
    <property type="entry name" value="HTH_XRE"/>
    <property type="match status" value="1"/>
</dbReference>
<dbReference type="STRING" id="572036.SAMN05661099_2728"/>
<keyword evidence="1" id="KW-1133">Transmembrane helix</keyword>
<proteinExistence type="predicted"/>
<dbReference type="SMART" id="SM00530">
    <property type="entry name" value="HTH_XRE"/>
    <property type="match status" value="1"/>
</dbReference>
<dbReference type="PROSITE" id="PS50943">
    <property type="entry name" value="HTH_CROC1"/>
    <property type="match status" value="1"/>
</dbReference>
<dbReference type="Proteomes" id="UP000189981">
    <property type="component" value="Unassembled WGS sequence"/>
</dbReference>
<accession>A0A1T5DXJ5</accession>
<keyword evidence="1" id="KW-0472">Membrane</keyword>
<evidence type="ECO:0000259" key="2">
    <source>
        <dbReference type="PROSITE" id="PS50943"/>
    </source>
</evidence>
<dbReference type="AlphaFoldDB" id="A0A1T5DXJ5"/>
<dbReference type="SUPFAM" id="SSF47413">
    <property type="entry name" value="lambda repressor-like DNA-binding domains"/>
    <property type="match status" value="1"/>
</dbReference>
<dbReference type="InterPro" id="IPR001387">
    <property type="entry name" value="Cro/C1-type_HTH"/>
</dbReference>
<organism evidence="3 4">
    <name type="scientific">Daejeonella lutea</name>
    <dbReference type="NCBI Taxonomy" id="572036"/>
    <lineage>
        <taxon>Bacteria</taxon>
        <taxon>Pseudomonadati</taxon>
        <taxon>Bacteroidota</taxon>
        <taxon>Sphingobacteriia</taxon>
        <taxon>Sphingobacteriales</taxon>
        <taxon>Sphingobacteriaceae</taxon>
        <taxon>Daejeonella</taxon>
    </lineage>
</organism>
<protein>
    <submittedName>
        <fullName evidence="3">Helix-turn-helix domain-containing protein</fullName>
    </submittedName>
</protein>
<evidence type="ECO:0000256" key="1">
    <source>
        <dbReference type="SAM" id="Phobius"/>
    </source>
</evidence>
<reference evidence="4" key="1">
    <citation type="submission" date="2017-02" db="EMBL/GenBank/DDBJ databases">
        <authorList>
            <person name="Varghese N."/>
            <person name="Submissions S."/>
        </authorList>
    </citation>
    <scope>NUCLEOTIDE SEQUENCE [LARGE SCALE GENOMIC DNA]</scope>
    <source>
        <strain evidence="4">DSM 22385</strain>
    </source>
</reference>
<dbReference type="Gene3D" id="1.10.260.40">
    <property type="entry name" value="lambda repressor-like DNA-binding domains"/>
    <property type="match status" value="1"/>
</dbReference>
<feature type="transmembrane region" description="Helical" evidence="1">
    <location>
        <begin position="129"/>
        <end position="150"/>
    </location>
</feature>
<gene>
    <name evidence="3" type="ORF">SAMN05661099_2728</name>
</gene>
<evidence type="ECO:0000313" key="3">
    <source>
        <dbReference type="EMBL" id="SKB76568.1"/>
    </source>
</evidence>
<dbReference type="Pfam" id="PF01381">
    <property type="entry name" value="HTH_3"/>
    <property type="match status" value="1"/>
</dbReference>
<evidence type="ECO:0000313" key="4">
    <source>
        <dbReference type="Proteomes" id="UP000189981"/>
    </source>
</evidence>
<name>A0A1T5DXJ5_9SPHI</name>
<keyword evidence="4" id="KW-1185">Reference proteome</keyword>
<dbReference type="EMBL" id="FUYR01000002">
    <property type="protein sequence ID" value="SKB76568.1"/>
    <property type="molecule type" value="Genomic_DNA"/>
</dbReference>
<feature type="transmembrane region" description="Helical" evidence="1">
    <location>
        <begin position="89"/>
        <end position="109"/>
    </location>
</feature>
<keyword evidence="1" id="KW-0812">Transmembrane</keyword>
<dbReference type="OrthoDB" id="7859381at2"/>
<sequence>MKNQKFAEKLRSERKRLGYTQEKVAGMVHKTQSAYSRIESGKTSPSADELQEMVTILEAKGFADLPIIQFEEQGDIAAVRIKWPWNNKLLYAILVVLAILLFDFIISAPEDIARGFNDARAGKPAPEPLKAMIVQGVLLAGVVYGLYRFVKWPLSKKS</sequence>
<feature type="domain" description="HTH cro/C1-type" evidence="2">
    <location>
        <begin position="10"/>
        <end position="65"/>
    </location>
</feature>
<dbReference type="InterPro" id="IPR010982">
    <property type="entry name" value="Lambda_DNA-bd_dom_sf"/>
</dbReference>